<name>A0ABS2SWE9_9BACI</name>
<evidence type="ECO:0000313" key="1">
    <source>
        <dbReference type="EMBL" id="MBM7839867.1"/>
    </source>
</evidence>
<dbReference type="RefSeq" id="WP_204467153.1">
    <property type="nucleotide sequence ID" value="NZ_JAFBCV010000010.1"/>
</dbReference>
<accession>A0ABS2SWE9</accession>
<reference evidence="1" key="1">
    <citation type="submission" date="2021-01" db="EMBL/GenBank/DDBJ databases">
        <title>Genomic Encyclopedia of Type Strains, Phase IV (KMG-IV): sequencing the most valuable type-strain genomes for metagenomic binning, comparative biology and taxonomic classification.</title>
        <authorList>
            <person name="Goeker M."/>
        </authorList>
    </citation>
    <scope>NUCLEOTIDE SEQUENCE</scope>
    <source>
        <strain evidence="1">DSM 21943</strain>
    </source>
</reference>
<proteinExistence type="predicted"/>
<organism evidence="1 2">
    <name type="scientific">Shouchella xiaoxiensis</name>
    <dbReference type="NCBI Taxonomy" id="766895"/>
    <lineage>
        <taxon>Bacteria</taxon>
        <taxon>Bacillati</taxon>
        <taxon>Bacillota</taxon>
        <taxon>Bacilli</taxon>
        <taxon>Bacillales</taxon>
        <taxon>Bacillaceae</taxon>
        <taxon>Shouchella</taxon>
    </lineage>
</organism>
<dbReference type="Proteomes" id="UP001179280">
    <property type="component" value="Unassembled WGS sequence"/>
</dbReference>
<dbReference type="EMBL" id="JAFBCV010000010">
    <property type="protein sequence ID" value="MBM7839867.1"/>
    <property type="molecule type" value="Genomic_DNA"/>
</dbReference>
<keyword evidence="2" id="KW-1185">Reference proteome</keyword>
<evidence type="ECO:0000313" key="2">
    <source>
        <dbReference type="Proteomes" id="UP001179280"/>
    </source>
</evidence>
<gene>
    <name evidence="1" type="ORF">JOC54_003147</name>
</gene>
<sequence>MKEHANRGILIAILVCLILIILGRTNEPYHYQDFPQSIETYSNSDTVFPFGDNKVIIYNSVGEMTVLQWDEETSTFEKIIDSYDYYWDE</sequence>
<comment type="caution">
    <text evidence="1">The sequence shown here is derived from an EMBL/GenBank/DDBJ whole genome shotgun (WGS) entry which is preliminary data.</text>
</comment>
<protein>
    <submittedName>
        <fullName evidence="1">Uncharacterized protein</fullName>
    </submittedName>
</protein>